<gene>
    <name evidence="6" type="ORF">F4Y08_16900</name>
</gene>
<dbReference type="Gene3D" id="3.20.20.70">
    <property type="entry name" value="Aldolase class I"/>
    <property type="match status" value="1"/>
</dbReference>
<dbReference type="PANTHER" id="PTHR30246">
    <property type="entry name" value="2-KETO-3-DEOXY-6-PHOSPHOGLUCONATE ALDOLASE"/>
    <property type="match status" value="1"/>
</dbReference>
<dbReference type="PANTHER" id="PTHR30246:SF1">
    <property type="entry name" value="2-DEHYDRO-3-DEOXY-6-PHOSPHOGALACTONATE ALDOLASE-RELATED"/>
    <property type="match status" value="1"/>
</dbReference>
<dbReference type="SUPFAM" id="SSF51569">
    <property type="entry name" value="Aldolase"/>
    <property type="match status" value="1"/>
</dbReference>
<dbReference type="InterPro" id="IPR013785">
    <property type="entry name" value="Aldolase_TIM"/>
</dbReference>
<dbReference type="Pfam" id="PF01081">
    <property type="entry name" value="Aldolase"/>
    <property type="match status" value="1"/>
</dbReference>
<comment type="similarity">
    <text evidence="2">Belongs to the KHG/KDPG aldolase family.</text>
</comment>
<dbReference type="AlphaFoldDB" id="A0A6B1DVT9"/>
<evidence type="ECO:0000313" key="6">
    <source>
        <dbReference type="EMBL" id="MYD91980.1"/>
    </source>
</evidence>
<evidence type="ECO:0000256" key="3">
    <source>
        <dbReference type="ARBA" id="ARBA00011233"/>
    </source>
</evidence>
<evidence type="ECO:0000256" key="5">
    <source>
        <dbReference type="ARBA" id="ARBA00023277"/>
    </source>
</evidence>
<protein>
    <submittedName>
        <fullName evidence="6">Bifunctional 4-hydroxy-2-oxoglutarate aldolase/2-dehydro-3-deoxy-phosphogluconate aldolase</fullName>
    </submittedName>
</protein>
<keyword evidence="5" id="KW-0119">Carbohydrate metabolism</keyword>
<sequence>MTARTTAGSHTAAMRTRVRNEGLVAIVRGGYSLPEIIAIADAMLAAPLPLLEITMNTPDALTAIQTLRQRYDDSMAIGAGTVRTADQAAMAIEAGAEFLVSPCLDPASVHVAAEADVLILPGIFTSTEAQQACRLGCTMVKLFPCPDPAYLKAVRAPLSDMEFVPTGGIDADNIGSYRQAGAAGVGIGSSLVGSDIRQDVLITKARLLLHNWQAAK</sequence>
<reference evidence="6" key="1">
    <citation type="submission" date="2019-09" db="EMBL/GenBank/DDBJ databases">
        <title>Characterisation of the sponge microbiome using genome-centric metagenomics.</title>
        <authorList>
            <person name="Engelberts J.P."/>
            <person name="Robbins S.J."/>
            <person name="De Goeij J.M."/>
            <person name="Aranda M."/>
            <person name="Bell S.C."/>
            <person name="Webster N.S."/>
        </authorList>
    </citation>
    <scope>NUCLEOTIDE SEQUENCE</scope>
    <source>
        <strain evidence="6">SB0662_bin_9</strain>
    </source>
</reference>
<dbReference type="EMBL" id="VXPY01000122">
    <property type="protein sequence ID" value="MYD91980.1"/>
    <property type="molecule type" value="Genomic_DNA"/>
</dbReference>
<name>A0A6B1DVT9_9CHLR</name>
<organism evidence="6">
    <name type="scientific">Caldilineaceae bacterium SB0662_bin_9</name>
    <dbReference type="NCBI Taxonomy" id="2605258"/>
    <lineage>
        <taxon>Bacteria</taxon>
        <taxon>Bacillati</taxon>
        <taxon>Chloroflexota</taxon>
        <taxon>Caldilineae</taxon>
        <taxon>Caldilineales</taxon>
        <taxon>Caldilineaceae</taxon>
    </lineage>
</organism>
<comment type="subunit">
    <text evidence="3">Homotrimer.</text>
</comment>
<comment type="pathway">
    <text evidence="1">Carbohydrate acid metabolism.</text>
</comment>
<proteinExistence type="inferred from homology"/>
<dbReference type="CDD" id="cd00452">
    <property type="entry name" value="KDPG_aldolase"/>
    <property type="match status" value="1"/>
</dbReference>
<accession>A0A6B1DVT9</accession>
<dbReference type="InterPro" id="IPR000887">
    <property type="entry name" value="Aldlse_KDPG_KHG"/>
</dbReference>
<evidence type="ECO:0000256" key="4">
    <source>
        <dbReference type="ARBA" id="ARBA00023239"/>
    </source>
</evidence>
<dbReference type="GO" id="GO:0016829">
    <property type="term" value="F:lyase activity"/>
    <property type="evidence" value="ECO:0007669"/>
    <property type="project" value="UniProtKB-KW"/>
</dbReference>
<keyword evidence="4" id="KW-0456">Lyase</keyword>
<evidence type="ECO:0000256" key="1">
    <source>
        <dbReference type="ARBA" id="ARBA00004761"/>
    </source>
</evidence>
<comment type="caution">
    <text evidence="6">The sequence shown here is derived from an EMBL/GenBank/DDBJ whole genome shotgun (WGS) entry which is preliminary data.</text>
</comment>
<evidence type="ECO:0000256" key="2">
    <source>
        <dbReference type="ARBA" id="ARBA00006906"/>
    </source>
</evidence>